<dbReference type="EMBL" id="MHHY01000008">
    <property type="protein sequence ID" value="OGY40443.1"/>
    <property type="molecule type" value="Genomic_DNA"/>
</dbReference>
<organism evidence="2 3">
    <name type="scientific">Candidatus Brennerbacteria bacterium RIFOXYD1_FULL_41_16</name>
    <dbReference type="NCBI Taxonomy" id="1797529"/>
    <lineage>
        <taxon>Bacteria</taxon>
        <taxon>Candidatus Brenneribacteriota</taxon>
    </lineage>
</organism>
<keyword evidence="1" id="KW-0472">Membrane</keyword>
<protein>
    <submittedName>
        <fullName evidence="2">Uncharacterized protein</fullName>
    </submittedName>
</protein>
<sequence length="168" mass="18257">MLKKLFFVFAALLIIVFSLLVFRYFYLKGMLGFGFQSSPRPSLSLSPSPFPSPVDSSLPLFTPSIGPGLSPTPAQKGKLATVDVDDTAAGIYVINVASGTKVTFTINVVNFNVSHGGLDLRSEKISTGNVLPGSSKTVEFIFDKDLIFTPYYFDTNTPAPYTIKFNLI</sequence>
<keyword evidence="1" id="KW-1133">Transmembrane helix</keyword>
<proteinExistence type="predicted"/>
<gene>
    <name evidence="2" type="ORF">A2570_01875</name>
</gene>
<keyword evidence="1" id="KW-0812">Transmembrane</keyword>
<name>A0A1G1XK26_9BACT</name>
<evidence type="ECO:0000256" key="1">
    <source>
        <dbReference type="SAM" id="Phobius"/>
    </source>
</evidence>
<comment type="caution">
    <text evidence="2">The sequence shown here is derived from an EMBL/GenBank/DDBJ whole genome shotgun (WGS) entry which is preliminary data.</text>
</comment>
<dbReference type="STRING" id="1797529.A2570_01875"/>
<dbReference type="Proteomes" id="UP000178570">
    <property type="component" value="Unassembled WGS sequence"/>
</dbReference>
<reference evidence="2 3" key="1">
    <citation type="journal article" date="2016" name="Nat. Commun.">
        <title>Thousands of microbial genomes shed light on interconnected biogeochemical processes in an aquifer system.</title>
        <authorList>
            <person name="Anantharaman K."/>
            <person name="Brown C.T."/>
            <person name="Hug L.A."/>
            <person name="Sharon I."/>
            <person name="Castelle C.J."/>
            <person name="Probst A.J."/>
            <person name="Thomas B.C."/>
            <person name="Singh A."/>
            <person name="Wilkins M.J."/>
            <person name="Karaoz U."/>
            <person name="Brodie E.L."/>
            <person name="Williams K.H."/>
            <person name="Hubbard S.S."/>
            <person name="Banfield J.F."/>
        </authorList>
    </citation>
    <scope>NUCLEOTIDE SEQUENCE [LARGE SCALE GENOMIC DNA]</scope>
</reference>
<dbReference type="AlphaFoldDB" id="A0A1G1XK26"/>
<accession>A0A1G1XK26</accession>
<evidence type="ECO:0000313" key="3">
    <source>
        <dbReference type="Proteomes" id="UP000178570"/>
    </source>
</evidence>
<evidence type="ECO:0000313" key="2">
    <source>
        <dbReference type="EMBL" id="OGY40443.1"/>
    </source>
</evidence>
<feature type="transmembrane region" description="Helical" evidence="1">
    <location>
        <begin position="6"/>
        <end position="26"/>
    </location>
</feature>